<keyword evidence="12" id="KW-1185">Reference proteome</keyword>
<accession>A0A8J1LM85</accession>
<keyword evidence="5" id="KW-0418">Kinase</keyword>
<name>A0A8J1LM85_XENLA</name>
<dbReference type="PANTHER" id="PTHR24351">
    <property type="entry name" value="RIBOSOMAL PROTEIN S6 KINASE"/>
    <property type="match status" value="1"/>
</dbReference>
<dbReference type="InterPro" id="IPR008271">
    <property type="entry name" value="Ser/Thr_kinase_AS"/>
</dbReference>
<feature type="domain" description="AGC-kinase C-terminal" evidence="11">
    <location>
        <begin position="327"/>
        <end position="392"/>
    </location>
</feature>
<dbReference type="PROSITE" id="PS00108">
    <property type="entry name" value="PROTEIN_KINASE_ST"/>
    <property type="match status" value="1"/>
</dbReference>
<evidence type="ECO:0000256" key="3">
    <source>
        <dbReference type="ARBA" id="ARBA00022679"/>
    </source>
</evidence>
<dbReference type="GO" id="GO:0004674">
    <property type="term" value="F:protein serine/threonine kinase activity"/>
    <property type="evidence" value="ECO:0000318"/>
    <property type="project" value="GO_Central"/>
</dbReference>
<dbReference type="InterPro" id="IPR017441">
    <property type="entry name" value="Protein_kinase_ATP_BS"/>
</dbReference>
<dbReference type="Pfam" id="PF00069">
    <property type="entry name" value="Pkinase"/>
    <property type="match status" value="1"/>
</dbReference>
<evidence type="ECO:0000256" key="7">
    <source>
        <dbReference type="PROSITE-ProRule" id="PRU10141"/>
    </source>
</evidence>
<keyword evidence="4 7" id="KW-0547">Nucleotide-binding</keyword>
<protein>
    <submittedName>
        <fullName evidence="13">Protein kinase C delta type-like</fullName>
    </submittedName>
</protein>
<evidence type="ECO:0000256" key="2">
    <source>
        <dbReference type="ARBA" id="ARBA00022553"/>
    </source>
</evidence>
<dbReference type="FunFam" id="1.10.510.10:FF:001110">
    <property type="entry name" value="AGC family protein kinase"/>
    <property type="match status" value="1"/>
</dbReference>
<evidence type="ECO:0000256" key="8">
    <source>
        <dbReference type="RuleBase" id="RU000304"/>
    </source>
</evidence>
<keyword evidence="1 8" id="KW-0723">Serine/threonine-protein kinase</keyword>
<dbReference type="Gene3D" id="1.10.510.10">
    <property type="entry name" value="Transferase(Phosphotransferase) domain 1"/>
    <property type="match status" value="1"/>
</dbReference>
<proteinExistence type="inferred from homology"/>
<keyword evidence="6 7" id="KW-0067">ATP-binding</keyword>
<dbReference type="InterPro" id="IPR000719">
    <property type="entry name" value="Prot_kinase_dom"/>
</dbReference>
<feature type="region of interest" description="Disordered" evidence="9">
    <location>
        <begin position="351"/>
        <end position="370"/>
    </location>
</feature>
<dbReference type="SUPFAM" id="SSF56112">
    <property type="entry name" value="Protein kinase-like (PK-like)"/>
    <property type="match status" value="1"/>
</dbReference>
<evidence type="ECO:0000256" key="4">
    <source>
        <dbReference type="ARBA" id="ARBA00022741"/>
    </source>
</evidence>
<dbReference type="InterPro" id="IPR011009">
    <property type="entry name" value="Kinase-like_dom_sf"/>
</dbReference>
<sequence>MACVYGQDTCFLAFNPYILLDCNLHKALTIGCMMKNSGSCSPVTYGDPRLRNKAADSSADEEESHTKEETLWFPATKPAQLDISSFIFHFELGQGNFGKVMLASWTSKKKLVAVKISEKTPLTEMESHVLQIARGSPFLCRAYAAFQTKIVAYIILEYIGGGTLHDLMSGQGIIKTDNIVFYSAEMICGLQFLHSKGIIHRDLKPANILLDHEGHIKIADFGLAVNCIFRNNTTRGRAGTRGYMAPEVIKRKEYNAAADWWSLGVVIYKMATNLFPFNNEQSVVDKEPEYSSICSTELVDLLQALLKKDRHQRLGTTGNIREHPFYASVDWVKLENRTIIPPFTPMMSSYGEFSDSTGETSSSLTVSSDDDSNNTVLEGFSFQDLSDSSGRLDVKV</sequence>
<dbReference type="GO" id="GO:0005737">
    <property type="term" value="C:cytoplasm"/>
    <property type="evidence" value="ECO:0000318"/>
    <property type="project" value="GO_Central"/>
</dbReference>
<evidence type="ECO:0000256" key="9">
    <source>
        <dbReference type="SAM" id="MobiDB-lite"/>
    </source>
</evidence>
<gene>
    <name evidence="13" type="primary">LOC121397292</name>
</gene>
<comment type="similarity">
    <text evidence="8">Belongs to the protein kinase superfamily.</text>
</comment>
<dbReference type="InterPro" id="IPR000961">
    <property type="entry name" value="AGC-kinase_C"/>
</dbReference>
<dbReference type="OrthoDB" id="341578at2759"/>
<dbReference type="SMART" id="SM00133">
    <property type="entry name" value="S_TK_X"/>
    <property type="match status" value="1"/>
</dbReference>
<dbReference type="PROSITE" id="PS50011">
    <property type="entry name" value="PROTEIN_KINASE_DOM"/>
    <property type="match status" value="1"/>
</dbReference>
<evidence type="ECO:0000259" key="10">
    <source>
        <dbReference type="PROSITE" id="PS50011"/>
    </source>
</evidence>
<dbReference type="KEGG" id="xla:121397292"/>
<feature type="compositionally biased region" description="Low complexity" evidence="9">
    <location>
        <begin position="360"/>
        <end position="370"/>
    </location>
</feature>
<feature type="domain" description="Protein kinase" evidence="10">
    <location>
        <begin position="86"/>
        <end position="326"/>
    </location>
</feature>
<dbReference type="PROSITE" id="PS00107">
    <property type="entry name" value="PROTEIN_KINASE_ATP"/>
    <property type="match status" value="1"/>
</dbReference>
<organism evidence="12 13">
    <name type="scientific">Xenopus laevis</name>
    <name type="common">African clawed frog</name>
    <dbReference type="NCBI Taxonomy" id="8355"/>
    <lineage>
        <taxon>Eukaryota</taxon>
        <taxon>Metazoa</taxon>
        <taxon>Chordata</taxon>
        <taxon>Craniata</taxon>
        <taxon>Vertebrata</taxon>
        <taxon>Euteleostomi</taxon>
        <taxon>Amphibia</taxon>
        <taxon>Batrachia</taxon>
        <taxon>Anura</taxon>
        <taxon>Pipoidea</taxon>
        <taxon>Pipidae</taxon>
        <taxon>Xenopodinae</taxon>
        <taxon>Xenopus</taxon>
        <taxon>Xenopus</taxon>
    </lineage>
</organism>
<dbReference type="GO" id="GO:0005524">
    <property type="term" value="F:ATP binding"/>
    <property type="evidence" value="ECO:0007669"/>
    <property type="project" value="UniProtKB-UniRule"/>
</dbReference>
<dbReference type="RefSeq" id="XP_041429835.1">
    <property type="nucleotide sequence ID" value="XM_041573901.1"/>
</dbReference>
<feature type="binding site" evidence="7">
    <location>
        <position position="115"/>
    </location>
    <ligand>
        <name>ATP</name>
        <dbReference type="ChEBI" id="CHEBI:30616"/>
    </ligand>
</feature>
<evidence type="ECO:0000256" key="6">
    <source>
        <dbReference type="ARBA" id="ARBA00022840"/>
    </source>
</evidence>
<evidence type="ECO:0000313" key="13">
    <source>
        <dbReference type="RefSeq" id="XP_041429835.1"/>
    </source>
</evidence>
<evidence type="ECO:0000256" key="1">
    <source>
        <dbReference type="ARBA" id="ARBA00022527"/>
    </source>
</evidence>
<dbReference type="GeneID" id="121397292"/>
<dbReference type="PROSITE" id="PS51285">
    <property type="entry name" value="AGC_KINASE_CTER"/>
    <property type="match status" value="1"/>
</dbReference>
<dbReference type="SMART" id="SM00220">
    <property type="entry name" value="S_TKc"/>
    <property type="match status" value="1"/>
</dbReference>
<evidence type="ECO:0000256" key="5">
    <source>
        <dbReference type="ARBA" id="ARBA00022777"/>
    </source>
</evidence>
<evidence type="ECO:0000313" key="12">
    <source>
        <dbReference type="Proteomes" id="UP000186698"/>
    </source>
</evidence>
<keyword evidence="2" id="KW-0597">Phosphoprotein</keyword>
<reference evidence="13" key="1">
    <citation type="submission" date="2025-08" db="UniProtKB">
        <authorList>
            <consortium name="RefSeq"/>
        </authorList>
    </citation>
    <scope>IDENTIFICATION</scope>
    <source>
        <strain evidence="13">J_2021</strain>
        <tissue evidence="13">Erythrocytes</tissue>
    </source>
</reference>
<evidence type="ECO:0000259" key="11">
    <source>
        <dbReference type="PROSITE" id="PS51285"/>
    </source>
</evidence>
<dbReference type="Gene3D" id="3.30.200.20">
    <property type="entry name" value="Phosphorylase Kinase, domain 1"/>
    <property type="match status" value="1"/>
</dbReference>
<keyword evidence="3" id="KW-0808">Transferase</keyword>
<dbReference type="AlphaFoldDB" id="A0A8J1LM85"/>
<dbReference type="GO" id="GO:0005634">
    <property type="term" value="C:nucleus"/>
    <property type="evidence" value="ECO:0000318"/>
    <property type="project" value="GO_Central"/>
</dbReference>
<dbReference type="Proteomes" id="UP000186698">
    <property type="component" value="Chromosome 8L"/>
</dbReference>